<dbReference type="Gene3D" id="3.30.9.10">
    <property type="entry name" value="D-Amino Acid Oxidase, subunit A, domain 2"/>
    <property type="match status" value="1"/>
</dbReference>
<dbReference type="EMBL" id="AP026073">
    <property type="protein sequence ID" value="BDM69930.1"/>
    <property type="molecule type" value="Genomic_DNA"/>
</dbReference>
<accession>A0ABM7ZU70</accession>
<protein>
    <recommendedName>
        <fullName evidence="3">4-hydroxybenzoate 3-monooxygenase</fullName>
    </recommendedName>
</protein>
<organism evidence="1 2">
    <name type="scientific">Streptomyces nigrescens</name>
    <dbReference type="NCBI Taxonomy" id="1920"/>
    <lineage>
        <taxon>Bacteria</taxon>
        <taxon>Bacillati</taxon>
        <taxon>Actinomycetota</taxon>
        <taxon>Actinomycetes</taxon>
        <taxon>Kitasatosporales</taxon>
        <taxon>Streptomycetaceae</taxon>
        <taxon>Streptomyces</taxon>
    </lineage>
</organism>
<evidence type="ECO:0000313" key="1">
    <source>
        <dbReference type="EMBL" id="BDM69930.1"/>
    </source>
</evidence>
<name>A0ABM7ZU70_STRNI</name>
<sequence length="99" mass="11371">MSAKGINLALHDTHVFARAVIRRIRESDATLLDEYSRTCLRHIWNYQAFAVWITEMMHNAGDASYEGEFRRRIARAELERAFTSPTAKRLFGELTAGVN</sequence>
<dbReference type="RefSeq" id="WP_261953761.1">
    <property type="nucleotide sequence ID" value="NZ_AP026073.1"/>
</dbReference>
<dbReference type="Gene3D" id="3.50.50.60">
    <property type="entry name" value="FAD/NAD(P)-binding domain"/>
    <property type="match status" value="1"/>
</dbReference>
<dbReference type="SUPFAM" id="SSF51905">
    <property type="entry name" value="FAD/NAD(P)-binding domain"/>
    <property type="match status" value="1"/>
</dbReference>
<proteinExistence type="predicted"/>
<keyword evidence="2" id="KW-1185">Reference proteome</keyword>
<reference evidence="1" key="1">
    <citation type="submission" date="2022-06" db="EMBL/GenBank/DDBJ databases">
        <title>Complete genome sequence of Streptomyces nigrescens HEK616.</title>
        <authorList>
            <person name="Asamizu S."/>
            <person name="Onaka H."/>
        </authorList>
    </citation>
    <scope>NUCLEOTIDE SEQUENCE</scope>
    <source>
        <strain evidence="1">HEK616</strain>
    </source>
</reference>
<dbReference type="InterPro" id="IPR036188">
    <property type="entry name" value="FAD/NAD-bd_sf"/>
</dbReference>
<evidence type="ECO:0008006" key="3">
    <source>
        <dbReference type="Google" id="ProtNLM"/>
    </source>
</evidence>
<evidence type="ECO:0000313" key="2">
    <source>
        <dbReference type="Proteomes" id="UP001059597"/>
    </source>
</evidence>
<dbReference type="Proteomes" id="UP001059597">
    <property type="component" value="Chromosome"/>
</dbReference>
<gene>
    <name evidence="1" type="ORF">HEK616_34170</name>
</gene>